<evidence type="ECO:0000313" key="18">
    <source>
        <dbReference type="EMBL" id="SIQ52233.1"/>
    </source>
</evidence>
<dbReference type="InterPro" id="IPR020476">
    <property type="entry name" value="Nudix_hydrolase"/>
</dbReference>
<comment type="cofactor">
    <cofactor evidence="1">
        <name>Mg(2+)</name>
        <dbReference type="ChEBI" id="CHEBI:18420"/>
    </cofactor>
</comment>
<evidence type="ECO:0000256" key="3">
    <source>
        <dbReference type="ARBA" id="ARBA00022457"/>
    </source>
</evidence>
<dbReference type="GO" id="GO:0044716">
    <property type="term" value="F:8-oxo-GDP phosphatase activity"/>
    <property type="evidence" value="ECO:0007669"/>
    <property type="project" value="TreeGrafter"/>
</dbReference>
<dbReference type="PANTHER" id="PTHR47707:SF1">
    <property type="entry name" value="NUDIX HYDROLASE FAMILY PROTEIN"/>
    <property type="match status" value="1"/>
</dbReference>
<sequence length="132" mass="14704">MRMVLVAAVALIDADGRVLLAQRPQGKSLAGLWEFPGGKVEPGETPEAALIRELHEELGIETWGSCLAPLTFASHAYDDFHLLMPLFACRRWQGVPMPQEGQQLAWARPQELGRFPMPPADLPLIPILRDWL</sequence>
<evidence type="ECO:0000313" key="19">
    <source>
        <dbReference type="Proteomes" id="UP000323956"/>
    </source>
</evidence>
<evidence type="ECO:0000256" key="5">
    <source>
        <dbReference type="ARBA" id="ARBA00022723"/>
    </source>
</evidence>
<comment type="catalytic activity">
    <reaction evidence="11">
        <text>8-oxo-GTP + H2O = 8-oxo-GMP + diphosphate + H(+)</text>
        <dbReference type="Rhea" id="RHEA:67616"/>
        <dbReference type="ChEBI" id="CHEBI:15377"/>
        <dbReference type="ChEBI" id="CHEBI:15378"/>
        <dbReference type="ChEBI" id="CHEBI:33019"/>
        <dbReference type="ChEBI" id="CHEBI:143553"/>
        <dbReference type="ChEBI" id="CHEBI:145694"/>
    </reaction>
</comment>
<dbReference type="PRINTS" id="PR00502">
    <property type="entry name" value="NUDIXFAMILY"/>
</dbReference>
<keyword evidence="8" id="KW-0460">Magnesium</keyword>
<dbReference type="GO" id="GO:0044715">
    <property type="term" value="F:8-oxo-dGDP phosphatase activity"/>
    <property type="evidence" value="ECO:0007669"/>
    <property type="project" value="TreeGrafter"/>
</dbReference>
<dbReference type="PANTHER" id="PTHR47707">
    <property type="entry name" value="8-OXO-DGTP DIPHOSPHATASE"/>
    <property type="match status" value="1"/>
</dbReference>
<dbReference type="GO" id="GO:0046872">
    <property type="term" value="F:metal ion binding"/>
    <property type="evidence" value="ECO:0007669"/>
    <property type="project" value="UniProtKB-KW"/>
</dbReference>
<dbReference type="Proteomes" id="UP000323956">
    <property type="component" value="Unassembled WGS sequence"/>
</dbReference>
<dbReference type="PROSITE" id="PS00893">
    <property type="entry name" value="NUDIX_BOX"/>
    <property type="match status" value="1"/>
</dbReference>
<comment type="similarity">
    <text evidence="2">Belongs to the Nudix hydrolase family.</text>
</comment>
<evidence type="ECO:0000256" key="12">
    <source>
        <dbReference type="ARBA" id="ARBA00038905"/>
    </source>
</evidence>
<evidence type="ECO:0000256" key="16">
    <source>
        <dbReference type="ARBA" id="ARBA00042798"/>
    </source>
</evidence>
<dbReference type="Gene3D" id="3.90.79.10">
    <property type="entry name" value="Nucleoside Triphosphate Pyrophosphohydrolase"/>
    <property type="match status" value="1"/>
</dbReference>
<dbReference type="GO" id="GO:0006260">
    <property type="term" value="P:DNA replication"/>
    <property type="evidence" value="ECO:0007669"/>
    <property type="project" value="UniProtKB-KW"/>
</dbReference>
<evidence type="ECO:0000256" key="7">
    <source>
        <dbReference type="ARBA" id="ARBA00022801"/>
    </source>
</evidence>
<evidence type="ECO:0000256" key="14">
    <source>
        <dbReference type="ARBA" id="ARBA00041592"/>
    </source>
</evidence>
<dbReference type="GO" id="GO:0035539">
    <property type="term" value="F:8-oxo-7,8-dihydrodeoxyguanosine triphosphate pyrophosphatase activity"/>
    <property type="evidence" value="ECO:0007669"/>
    <property type="project" value="UniProtKB-EC"/>
</dbReference>
<organism evidence="18 19">
    <name type="scientific">Paracoccus thiocyanatus</name>
    <dbReference type="NCBI Taxonomy" id="34006"/>
    <lineage>
        <taxon>Bacteria</taxon>
        <taxon>Pseudomonadati</taxon>
        <taxon>Pseudomonadota</taxon>
        <taxon>Alphaproteobacteria</taxon>
        <taxon>Rhodobacterales</taxon>
        <taxon>Paracoccaceae</taxon>
        <taxon>Paracoccus</taxon>
    </lineage>
</organism>
<keyword evidence="9" id="KW-0234">DNA repair</keyword>
<evidence type="ECO:0000259" key="17">
    <source>
        <dbReference type="PROSITE" id="PS51462"/>
    </source>
</evidence>
<accession>A0A1N6TFY4</accession>
<evidence type="ECO:0000256" key="10">
    <source>
        <dbReference type="ARBA" id="ARBA00035861"/>
    </source>
</evidence>
<reference evidence="18 19" key="1">
    <citation type="submission" date="2017-01" db="EMBL/GenBank/DDBJ databases">
        <authorList>
            <person name="Varghese N."/>
            <person name="Submissions S."/>
        </authorList>
    </citation>
    <scope>NUCLEOTIDE SEQUENCE [LARGE SCALE GENOMIC DNA]</scope>
    <source>
        <strain evidence="18 19">ATCC 700171</strain>
    </source>
</reference>
<evidence type="ECO:0000256" key="4">
    <source>
        <dbReference type="ARBA" id="ARBA00022705"/>
    </source>
</evidence>
<evidence type="ECO:0000256" key="8">
    <source>
        <dbReference type="ARBA" id="ARBA00022842"/>
    </source>
</evidence>
<comment type="catalytic activity">
    <reaction evidence="10">
        <text>8-oxo-dGTP + H2O = 8-oxo-dGMP + diphosphate + H(+)</text>
        <dbReference type="Rhea" id="RHEA:31575"/>
        <dbReference type="ChEBI" id="CHEBI:15377"/>
        <dbReference type="ChEBI" id="CHEBI:15378"/>
        <dbReference type="ChEBI" id="CHEBI:33019"/>
        <dbReference type="ChEBI" id="CHEBI:63224"/>
        <dbReference type="ChEBI" id="CHEBI:77896"/>
        <dbReference type="EC" id="3.6.1.55"/>
    </reaction>
</comment>
<dbReference type="PROSITE" id="PS51462">
    <property type="entry name" value="NUDIX"/>
    <property type="match status" value="1"/>
</dbReference>
<evidence type="ECO:0000256" key="11">
    <source>
        <dbReference type="ARBA" id="ARBA00036904"/>
    </source>
</evidence>
<dbReference type="EMBL" id="FTMK01000009">
    <property type="protein sequence ID" value="SIQ52233.1"/>
    <property type="molecule type" value="Genomic_DNA"/>
</dbReference>
<evidence type="ECO:0000256" key="1">
    <source>
        <dbReference type="ARBA" id="ARBA00001946"/>
    </source>
</evidence>
<evidence type="ECO:0000256" key="6">
    <source>
        <dbReference type="ARBA" id="ARBA00022763"/>
    </source>
</evidence>
<evidence type="ECO:0000256" key="13">
    <source>
        <dbReference type="ARBA" id="ARBA00040794"/>
    </source>
</evidence>
<keyword evidence="3" id="KW-0515">Mutator protein</keyword>
<dbReference type="RefSeq" id="WP_149765474.1">
    <property type="nucleotide sequence ID" value="NZ_FTMK01000009.1"/>
</dbReference>
<dbReference type="AlphaFoldDB" id="A0A1N6TFY4"/>
<name>A0A1N6TFY4_9RHOB</name>
<dbReference type="InterPro" id="IPR015797">
    <property type="entry name" value="NUDIX_hydrolase-like_dom_sf"/>
</dbReference>
<dbReference type="CDD" id="cd03425">
    <property type="entry name" value="NUDIX_MutT_NudA_like"/>
    <property type="match status" value="1"/>
</dbReference>
<dbReference type="InterPro" id="IPR020084">
    <property type="entry name" value="NUDIX_hydrolase_CS"/>
</dbReference>
<dbReference type="EC" id="3.6.1.55" evidence="12"/>
<dbReference type="InterPro" id="IPR000086">
    <property type="entry name" value="NUDIX_hydrolase_dom"/>
</dbReference>
<dbReference type="SUPFAM" id="SSF55811">
    <property type="entry name" value="Nudix"/>
    <property type="match status" value="1"/>
</dbReference>
<keyword evidence="5" id="KW-0479">Metal-binding</keyword>
<proteinExistence type="inferred from homology"/>
<gene>
    <name evidence="18" type="ORF">SAMN05421641_10918</name>
</gene>
<evidence type="ECO:0000256" key="9">
    <source>
        <dbReference type="ARBA" id="ARBA00023204"/>
    </source>
</evidence>
<keyword evidence="6" id="KW-0227">DNA damage</keyword>
<dbReference type="Pfam" id="PF14815">
    <property type="entry name" value="NUDIX_4"/>
    <property type="match status" value="1"/>
</dbReference>
<evidence type="ECO:0000256" key="15">
    <source>
        <dbReference type="ARBA" id="ARBA00041979"/>
    </source>
</evidence>
<protein>
    <recommendedName>
        <fullName evidence="13">8-oxo-dGTP diphosphatase</fullName>
        <ecNumber evidence="12">3.6.1.55</ecNumber>
    </recommendedName>
    <alternativeName>
        <fullName evidence="16">7,8-dihydro-8-oxoguanine-triphosphatase</fullName>
    </alternativeName>
    <alternativeName>
        <fullName evidence="15">Mutator protein MutT</fullName>
    </alternativeName>
    <alternativeName>
        <fullName evidence="14">dGTP pyrophosphohydrolase</fullName>
    </alternativeName>
</protein>
<dbReference type="GO" id="GO:0006281">
    <property type="term" value="P:DNA repair"/>
    <property type="evidence" value="ECO:0007669"/>
    <property type="project" value="UniProtKB-KW"/>
</dbReference>
<dbReference type="OrthoDB" id="9810648at2"/>
<feature type="domain" description="Nudix hydrolase" evidence="17">
    <location>
        <begin position="1"/>
        <end position="130"/>
    </location>
</feature>
<dbReference type="InterPro" id="IPR047127">
    <property type="entry name" value="MutT-like"/>
</dbReference>
<dbReference type="GO" id="GO:0008413">
    <property type="term" value="F:8-oxo-7,8-dihydroguanosine triphosphate pyrophosphatase activity"/>
    <property type="evidence" value="ECO:0007669"/>
    <property type="project" value="TreeGrafter"/>
</dbReference>
<dbReference type="InterPro" id="IPR029119">
    <property type="entry name" value="MutY_C"/>
</dbReference>
<keyword evidence="7" id="KW-0378">Hydrolase</keyword>
<dbReference type="FunFam" id="3.90.79.10:FF:000014">
    <property type="entry name" value="8-oxo-dGTP diphosphatase MutT"/>
    <property type="match status" value="1"/>
</dbReference>
<evidence type="ECO:0000256" key="2">
    <source>
        <dbReference type="ARBA" id="ARBA00005582"/>
    </source>
</evidence>
<keyword evidence="4" id="KW-0235">DNA replication</keyword>